<accession>A0ACB9M2C9</accession>
<dbReference type="EMBL" id="CM039435">
    <property type="protein sequence ID" value="KAI4317589.1"/>
    <property type="molecule type" value="Genomic_DNA"/>
</dbReference>
<organism evidence="1 2">
    <name type="scientific">Bauhinia variegata</name>
    <name type="common">Purple orchid tree</name>
    <name type="synonym">Phanera variegata</name>
    <dbReference type="NCBI Taxonomy" id="167791"/>
    <lineage>
        <taxon>Eukaryota</taxon>
        <taxon>Viridiplantae</taxon>
        <taxon>Streptophyta</taxon>
        <taxon>Embryophyta</taxon>
        <taxon>Tracheophyta</taxon>
        <taxon>Spermatophyta</taxon>
        <taxon>Magnoliopsida</taxon>
        <taxon>eudicotyledons</taxon>
        <taxon>Gunneridae</taxon>
        <taxon>Pentapetalae</taxon>
        <taxon>rosids</taxon>
        <taxon>fabids</taxon>
        <taxon>Fabales</taxon>
        <taxon>Fabaceae</taxon>
        <taxon>Cercidoideae</taxon>
        <taxon>Cercideae</taxon>
        <taxon>Bauhiniinae</taxon>
        <taxon>Bauhinia</taxon>
    </lineage>
</organism>
<evidence type="ECO:0000313" key="1">
    <source>
        <dbReference type="EMBL" id="KAI4317589.1"/>
    </source>
</evidence>
<evidence type="ECO:0000313" key="2">
    <source>
        <dbReference type="Proteomes" id="UP000828941"/>
    </source>
</evidence>
<proteinExistence type="predicted"/>
<keyword evidence="2" id="KW-1185">Reference proteome</keyword>
<gene>
    <name evidence="1" type="ORF">L6164_025450</name>
</gene>
<protein>
    <submittedName>
        <fullName evidence="1">Uncharacterized protein</fullName>
    </submittedName>
</protein>
<sequence length="1058" mass="115432">MSSEGDVPLSSGQMAPVVAHEYQTERFQSSSSFSSGSLPIRAPITLDDSEFESNCGSGTDSGFESEGSVSGKEGKTGLARPFVDVPDEVLIDSDTVEEVESVENGECGPLVEVELPAVTNTSFRITPIAQLSSYDEVLTDNDTVEEVESVENGGCGPLDEVEIPAVPNISLRITPIAQLSSYDEALTDNDTVEEVESVENGECGPLVEVELSAVSNTSLQITPIAQLSGYDEVLTDNDTAEEVESVENGECGPLVEVELPAVANTSLQITPIAQLSSYDDSGGEEEEEIVSEVEGCEVSGVVRVPSNNFPKSFAGAPRIKASDVEEEELESLMLMESVSVKQPVLANDMAFVNDRSLDNFIEAENGIASSRTDKGFAAEEYGMDEIFEDSAALCEDSISVDTDFMLRYLLNNLNVEEFGMVKGKVASNELEKEDIEQDGICRLQGSIELTEQTSNMVSNTNILMSSIEDYDNSIMLIKNTSFNHLGEQNPEAHFDFTPTGEPASDDSVGNIEYTEAEPIYCHLTSDDECEGTKILSVESSEFSDPRLLQETSCLENDLFRAILGGHEAELFSDYISHGNMKTGLNSGDTIEKEAVVDLKTTSEESERDAFASDGDAEGLISIGLEQFMEEISALSSLLGSKGSGENSQQEQIVRSLHEKANLPRDEVKKQLRFAFGNVESDGSRITITSADESSVLSLKSPPSFSSLTHLEAQAGFDHNVSEKEKGKIEKIQAVSAKFLRVIQRMNVSFEDSFVSKVLCGLVTDIGKRFHQEFVIESAKMLAMKLEEDDKDNLDFSLNILVLGKSGVGKSATINSILGEMKVTTNAFEPGTTSIKEVTGIIDGIKVRILDTPGLRIPIMEQAFNRKILSSIKKHMKKFPPDVILYVDRVDAQTRDLSDLSIFKSITSSFDPSLWQRVILTLTHAASTPLDGPSGSPLSYELFVAQKSHLFQQTISQAVGDPCLLSSDYICPVSLVENHSLCGHNTSGQYVLPNGLEWRSHLLVLCFSLKVLFEVSSMSEPKTLFNHWKHFLFQNYSQPLPHLLSSLSHAHLKFSANWS</sequence>
<dbReference type="Proteomes" id="UP000828941">
    <property type="component" value="Chromosome 10"/>
</dbReference>
<comment type="caution">
    <text evidence="1">The sequence shown here is derived from an EMBL/GenBank/DDBJ whole genome shotgun (WGS) entry which is preliminary data.</text>
</comment>
<reference evidence="1 2" key="1">
    <citation type="journal article" date="2022" name="DNA Res.">
        <title>Chromosomal-level genome assembly of the orchid tree Bauhinia variegata (Leguminosae; Cercidoideae) supports the allotetraploid origin hypothesis of Bauhinia.</title>
        <authorList>
            <person name="Zhong Y."/>
            <person name="Chen Y."/>
            <person name="Zheng D."/>
            <person name="Pang J."/>
            <person name="Liu Y."/>
            <person name="Luo S."/>
            <person name="Meng S."/>
            <person name="Qian L."/>
            <person name="Wei D."/>
            <person name="Dai S."/>
            <person name="Zhou R."/>
        </authorList>
    </citation>
    <scope>NUCLEOTIDE SEQUENCE [LARGE SCALE GENOMIC DNA]</scope>
    <source>
        <strain evidence="1">BV-YZ2020</strain>
    </source>
</reference>
<name>A0ACB9M2C9_BAUVA</name>